<feature type="compositionally biased region" description="Low complexity" evidence="1">
    <location>
        <begin position="69"/>
        <end position="82"/>
    </location>
</feature>
<evidence type="ECO:0000313" key="3">
    <source>
        <dbReference type="EMBL" id="TSJ64975.1"/>
    </source>
</evidence>
<proteinExistence type="predicted"/>
<dbReference type="AlphaFoldDB" id="A0A556PKR2"/>
<keyword evidence="4" id="KW-1185">Reference proteome</keyword>
<gene>
    <name evidence="3" type="ORF">FPQ13_08480</name>
</gene>
<evidence type="ECO:0000256" key="2">
    <source>
        <dbReference type="SAM" id="SignalP"/>
    </source>
</evidence>
<reference evidence="3 4" key="1">
    <citation type="submission" date="2019-07" db="EMBL/GenBank/DDBJ databases">
        <title>Allobacillus sp. nov. SKP isolated from shrimp paste of Euphausiacea.</title>
        <authorList>
            <person name="Kanchanasin P."/>
            <person name="Tanasupawat S."/>
            <person name="Shi W."/>
            <person name="Wu L."/>
            <person name="Ma J."/>
        </authorList>
    </citation>
    <scope>NUCLEOTIDE SEQUENCE [LARGE SCALE GENOMIC DNA]</scope>
    <source>
        <strain evidence="3 4">SKP4-8</strain>
    </source>
</reference>
<dbReference type="PROSITE" id="PS51257">
    <property type="entry name" value="PROKAR_LIPOPROTEIN"/>
    <property type="match status" value="1"/>
</dbReference>
<accession>A0A556PKR2</accession>
<dbReference type="EMBL" id="VMHE01000013">
    <property type="protein sequence ID" value="TSJ64975.1"/>
    <property type="molecule type" value="Genomic_DNA"/>
</dbReference>
<evidence type="ECO:0008006" key="5">
    <source>
        <dbReference type="Google" id="ProtNLM"/>
    </source>
</evidence>
<feature type="signal peptide" evidence="2">
    <location>
        <begin position="1"/>
        <end position="20"/>
    </location>
</feature>
<feature type="region of interest" description="Disordered" evidence="1">
    <location>
        <begin position="23"/>
        <end position="83"/>
    </location>
</feature>
<evidence type="ECO:0000313" key="4">
    <source>
        <dbReference type="Proteomes" id="UP000316425"/>
    </source>
</evidence>
<dbReference type="Proteomes" id="UP000316425">
    <property type="component" value="Unassembled WGS sequence"/>
</dbReference>
<sequence length="151" mass="17084">MNRKLIVLLLTMIIALVACSDNQTSGSDVNAKDNDTEEKQDESSSNESQSDEKDSQGDDDKSDVQPATEVELSESSEPSNLEDFIEMDRVMKEIDVDSYTLHLVTDNPGKRVIIYTKDENQLYKSVYIKRNALLKLIDLQENKPVIVEEIQ</sequence>
<keyword evidence="2" id="KW-0732">Signal</keyword>
<protein>
    <recommendedName>
        <fullName evidence="5">Lipoprotein</fullName>
    </recommendedName>
</protein>
<comment type="caution">
    <text evidence="3">The sequence shown here is derived from an EMBL/GenBank/DDBJ whole genome shotgun (WGS) entry which is preliminary data.</text>
</comment>
<name>A0A556PKR2_9BACI</name>
<evidence type="ECO:0000256" key="1">
    <source>
        <dbReference type="SAM" id="MobiDB-lite"/>
    </source>
</evidence>
<dbReference type="RefSeq" id="WP_144088910.1">
    <property type="nucleotide sequence ID" value="NZ_VMHE01000013.1"/>
</dbReference>
<organism evidence="3 4">
    <name type="scientific">Allobacillus salarius</name>
    <dbReference type="NCBI Taxonomy" id="1955272"/>
    <lineage>
        <taxon>Bacteria</taxon>
        <taxon>Bacillati</taxon>
        <taxon>Bacillota</taxon>
        <taxon>Bacilli</taxon>
        <taxon>Bacillales</taxon>
        <taxon>Bacillaceae</taxon>
        <taxon>Allobacillus</taxon>
    </lineage>
</organism>
<feature type="chain" id="PRO_5038853087" description="Lipoprotein" evidence="2">
    <location>
        <begin position="21"/>
        <end position="151"/>
    </location>
</feature>
<dbReference type="OrthoDB" id="2168541at2"/>
<feature type="compositionally biased region" description="Basic and acidic residues" evidence="1">
    <location>
        <begin position="50"/>
        <end position="63"/>
    </location>
</feature>